<evidence type="ECO:0000313" key="2">
    <source>
        <dbReference type="Proteomes" id="UP000053051"/>
    </source>
</evidence>
<protein>
    <submittedName>
        <fullName evidence="1">Uncharacterized protein</fullName>
    </submittedName>
</protein>
<reference evidence="1 2" key="1">
    <citation type="submission" date="2012-05" db="EMBL/GenBank/DDBJ databases">
        <authorList>
            <person name="Hilton J."/>
        </authorList>
    </citation>
    <scope>NUCLEOTIDE SEQUENCE [LARGE SCALE GENOMIC DNA]</scope>
    <source>
        <strain evidence="1 2">HH01</strain>
    </source>
</reference>
<reference evidence="2" key="2">
    <citation type="submission" date="2016-01" db="EMBL/GenBank/DDBJ databases">
        <title>Diatom-associated endosymboitic cyanobacterium lacks core nitrogen metabolism enzymes.</title>
        <authorList>
            <person name="Hilton J.A."/>
            <person name="Foster R.A."/>
            <person name="Tripp H.J."/>
            <person name="Carter B.J."/>
            <person name="Zehr J.P."/>
            <person name="Villareal T.A."/>
        </authorList>
    </citation>
    <scope>NUCLEOTIDE SEQUENCE [LARGE SCALE GENOMIC DNA]</scope>
    <source>
        <strain evidence="2">HH01</strain>
    </source>
</reference>
<dbReference type="EMBL" id="CAIY01000038">
    <property type="protein sequence ID" value="CCH67210.1"/>
    <property type="molecule type" value="Genomic_DNA"/>
</dbReference>
<keyword evidence="2" id="KW-1185">Reference proteome</keyword>
<evidence type="ECO:0000313" key="1">
    <source>
        <dbReference type="EMBL" id="CCH67210.1"/>
    </source>
</evidence>
<name>M1X2Q0_9NOST</name>
<accession>M1X2Q0</accession>
<dbReference type="Proteomes" id="UP000053051">
    <property type="component" value="Unassembled WGS sequence"/>
</dbReference>
<organism evidence="1 2">
    <name type="scientific">Richelia intracellularis HH01</name>
    <dbReference type="NCBI Taxonomy" id="1165094"/>
    <lineage>
        <taxon>Bacteria</taxon>
        <taxon>Bacillati</taxon>
        <taxon>Cyanobacteriota</taxon>
        <taxon>Cyanophyceae</taxon>
        <taxon>Nostocales</taxon>
        <taxon>Nostocaceae</taxon>
        <taxon>Richelia</taxon>
    </lineage>
</organism>
<gene>
    <name evidence="1" type="ORF">RINTHH_10550</name>
</gene>
<comment type="caution">
    <text evidence="1">The sequence shown here is derived from an EMBL/GenBank/DDBJ whole genome shotgun (WGS) entry which is preliminary data.</text>
</comment>
<proteinExistence type="predicted"/>
<sequence>MAIKSLTTSQSMILLGIDIARNHQEIFELWRIYVLQKLN</sequence>
<dbReference type="AlphaFoldDB" id="M1X2Q0"/>
<dbReference type="STRING" id="1165094.RINTHH_10550"/>